<reference evidence="2" key="1">
    <citation type="submission" date="2014-09" db="EMBL/GenBank/DDBJ databases">
        <authorList>
            <person name="Magalhaes I.L.F."/>
            <person name="Oliveira U."/>
            <person name="Santos F.R."/>
            <person name="Vidigal T.H.D.A."/>
            <person name="Brescovit A.D."/>
            <person name="Santos A.J."/>
        </authorList>
    </citation>
    <scope>NUCLEOTIDE SEQUENCE</scope>
    <source>
        <tissue evidence="2">Shoot tissue taken approximately 20 cm above the soil surface</tissue>
    </source>
</reference>
<feature type="compositionally biased region" description="Gly residues" evidence="1">
    <location>
        <begin position="33"/>
        <end position="43"/>
    </location>
</feature>
<feature type="region of interest" description="Disordered" evidence="1">
    <location>
        <begin position="57"/>
        <end position="109"/>
    </location>
</feature>
<reference evidence="2" key="2">
    <citation type="journal article" date="2015" name="Data Brief">
        <title>Shoot transcriptome of the giant reed, Arundo donax.</title>
        <authorList>
            <person name="Barrero R.A."/>
            <person name="Guerrero F.D."/>
            <person name="Moolhuijzen P."/>
            <person name="Goolsby J.A."/>
            <person name="Tidwell J."/>
            <person name="Bellgard S.E."/>
            <person name="Bellgard M.I."/>
        </authorList>
    </citation>
    <scope>NUCLEOTIDE SEQUENCE</scope>
    <source>
        <tissue evidence="2">Shoot tissue taken approximately 20 cm above the soil surface</tissue>
    </source>
</reference>
<evidence type="ECO:0000256" key="1">
    <source>
        <dbReference type="SAM" id="MobiDB-lite"/>
    </source>
</evidence>
<dbReference type="EMBL" id="GBRH01216294">
    <property type="protein sequence ID" value="JAD81601.1"/>
    <property type="molecule type" value="Transcribed_RNA"/>
</dbReference>
<proteinExistence type="predicted"/>
<protein>
    <submittedName>
        <fullName evidence="2">Uncharacterized protein</fullName>
    </submittedName>
</protein>
<name>A0A0A9D1G0_ARUDO</name>
<evidence type="ECO:0000313" key="2">
    <source>
        <dbReference type="EMBL" id="JAD81601.1"/>
    </source>
</evidence>
<feature type="region of interest" description="Disordered" evidence="1">
    <location>
        <begin position="1"/>
        <end position="45"/>
    </location>
</feature>
<dbReference type="AlphaFoldDB" id="A0A0A9D1G0"/>
<sequence>MSTAQGEARGGDGIGGAGGGDRRGAPAARPAGAGPGPRAGGALAGVAGRDGVRVRAAQGPLLRGRAVEAPPPPEVGACARRRRAEGVGGGAGRQGEPRRPDEDQPPQELGGLAGLRVALLLDRLPLAQERLHRHPCPRRRRRRACSCSRSAAGGHGGRLVPRARMRRVLVPRAGVQPRAGRACRVRALLLRRAPPLRPAN</sequence>
<feature type="compositionally biased region" description="Low complexity" evidence="1">
    <location>
        <begin position="57"/>
        <end position="68"/>
    </location>
</feature>
<accession>A0A0A9D1G0</accession>
<organism evidence="2">
    <name type="scientific">Arundo donax</name>
    <name type="common">Giant reed</name>
    <name type="synonym">Donax arundinaceus</name>
    <dbReference type="NCBI Taxonomy" id="35708"/>
    <lineage>
        <taxon>Eukaryota</taxon>
        <taxon>Viridiplantae</taxon>
        <taxon>Streptophyta</taxon>
        <taxon>Embryophyta</taxon>
        <taxon>Tracheophyta</taxon>
        <taxon>Spermatophyta</taxon>
        <taxon>Magnoliopsida</taxon>
        <taxon>Liliopsida</taxon>
        <taxon>Poales</taxon>
        <taxon>Poaceae</taxon>
        <taxon>PACMAD clade</taxon>
        <taxon>Arundinoideae</taxon>
        <taxon>Arundineae</taxon>
        <taxon>Arundo</taxon>
    </lineage>
</organism>